<comment type="similarity">
    <text evidence="1">Belongs to the ATP-dependent AMP-binding enzyme family.</text>
</comment>
<reference evidence="6" key="5">
    <citation type="submission" date="2018-04" db="UniProtKB">
        <authorList>
            <consortium name="EnsemblFungi"/>
        </authorList>
    </citation>
    <scope>IDENTIFICATION</scope>
    <source>
        <strain evidence="6">R3-111a-1</strain>
    </source>
</reference>
<dbReference type="EMBL" id="GL385395">
    <property type="protein sequence ID" value="EJT82340.1"/>
    <property type="molecule type" value="Genomic_DNA"/>
</dbReference>
<dbReference type="HOGENOM" id="CLU_000022_59_0_1"/>
<organism evidence="5">
    <name type="scientific">Gaeumannomyces tritici (strain R3-111a-1)</name>
    <name type="common">Wheat and barley take-all root rot fungus</name>
    <name type="synonym">Gaeumannomyces graminis var. tritici</name>
    <dbReference type="NCBI Taxonomy" id="644352"/>
    <lineage>
        <taxon>Eukaryota</taxon>
        <taxon>Fungi</taxon>
        <taxon>Dikarya</taxon>
        <taxon>Ascomycota</taxon>
        <taxon>Pezizomycotina</taxon>
        <taxon>Sordariomycetes</taxon>
        <taxon>Sordariomycetidae</taxon>
        <taxon>Magnaporthales</taxon>
        <taxon>Magnaporthaceae</taxon>
        <taxon>Gaeumannomyces</taxon>
    </lineage>
</organism>
<dbReference type="AlphaFoldDB" id="J3NM09"/>
<dbReference type="Proteomes" id="UP000006039">
    <property type="component" value="Unassembled WGS sequence"/>
</dbReference>
<reference evidence="6" key="4">
    <citation type="journal article" date="2015" name="G3 (Bethesda)">
        <title>Genome sequences of three phytopathogenic species of the Magnaporthaceae family of fungi.</title>
        <authorList>
            <person name="Okagaki L.H."/>
            <person name="Nunes C.C."/>
            <person name="Sailsbery J."/>
            <person name="Clay B."/>
            <person name="Brown D."/>
            <person name="John T."/>
            <person name="Oh Y."/>
            <person name="Young N."/>
            <person name="Fitzgerald M."/>
            <person name="Haas B.J."/>
            <person name="Zeng Q."/>
            <person name="Young S."/>
            <person name="Adiconis X."/>
            <person name="Fan L."/>
            <person name="Levin J.Z."/>
            <person name="Mitchell T.K."/>
            <person name="Okubara P.A."/>
            <person name="Farman M.L."/>
            <person name="Kohn L.M."/>
            <person name="Birren B."/>
            <person name="Ma L.-J."/>
            <person name="Dean R.A."/>
        </authorList>
    </citation>
    <scope>NUCLEOTIDE SEQUENCE</scope>
    <source>
        <strain evidence="6">R3-111a-1</strain>
    </source>
</reference>
<dbReference type="EnsemblFungi" id="EJT82340">
    <property type="protein sequence ID" value="EJT82340"/>
    <property type="gene ID" value="GGTG_02314"/>
</dbReference>
<dbReference type="VEuPathDB" id="FungiDB:GGTG_02314"/>
<dbReference type="SUPFAM" id="SSF56801">
    <property type="entry name" value="Acetyl-CoA synthetase-like"/>
    <property type="match status" value="1"/>
</dbReference>
<reference evidence="5" key="3">
    <citation type="submission" date="2010-09" db="EMBL/GenBank/DDBJ databases">
        <title>Annotation of Gaeumannomyces graminis var. tritici R3-111a-1.</title>
        <authorList>
            <consortium name="The Broad Institute Genome Sequencing Platform"/>
            <person name="Ma L.-J."/>
            <person name="Dead R."/>
            <person name="Young S.K."/>
            <person name="Zeng Q."/>
            <person name="Gargeya S."/>
            <person name="Fitzgerald M."/>
            <person name="Haas B."/>
            <person name="Abouelleil A."/>
            <person name="Alvarado L."/>
            <person name="Arachchi H.M."/>
            <person name="Berlin A."/>
            <person name="Brown A."/>
            <person name="Chapman S.B."/>
            <person name="Chen Z."/>
            <person name="Dunbar C."/>
            <person name="Freedman E."/>
            <person name="Gearin G."/>
            <person name="Gellesch M."/>
            <person name="Goldberg J."/>
            <person name="Griggs A."/>
            <person name="Gujja S."/>
            <person name="Heiman D."/>
            <person name="Howarth C."/>
            <person name="Larson L."/>
            <person name="Lui A."/>
            <person name="MacDonald P.J.P."/>
            <person name="Mehta T."/>
            <person name="Montmayeur A."/>
            <person name="Murphy C."/>
            <person name="Neiman D."/>
            <person name="Pearson M."/>
            <person name="Priest M."/>
            <person name="Roberts A."/>
            <person name="Saif S."/>
            <person name="Shea T."/>
            <person name="Shenoy N."/>
            <person name="Sisk P."/>
            <person name="Stolte C."/>
            <person name="Sykes S."/>
            <person name="Yandava C."/>
            <person name="Wortman J."/>
            <person name="Nusbaum C."/>
            <person name="Birren B."/>
        </authorList>
    </citation>
    <scope>NUCLEOTIDE SEQUENCE</scope>
    <source>
        <strain evidence="5">R3-111a-1</strain>
    </source>
</reference>
<evidence type="ECO:0000313" key="7">
    <source>
        <dbReference type="Proteomes" id="UP000006039"/>
    </source>
</evidence>
<evidence type="ECO:0000313" key="6">
    <source>
        <dbReference type="EnsemblFungi" id="EJT82340"/>
    </source>
</evidence>
<evidence type="ECO:0000259" key="3">
    <source>
        <dbReference type="Pfam" id="PF00501"/>
    </source>
</evidence>
<evidence type="ECO:0000313" key="5">
    <source>
        <dbReference type="EMBL" id="EJT82340.1"/>
    </source>
</evidence>
<dbReference type="eggNOG" id="KOG1176">
    <property type="taxonomic scope" value="Eukaryota"/>
</dbReference>
<dbReference type="InterPro" id="IPR020845">
    <property type="entry name" value="AMP-binding_CS"/>
</dbReference>
<dbReference type="RefSeq" id="XP_009218349.1">
    <property type="nucleotide sequence ID" value="XM_009220085.1"/>
</dbReference>
<feature type="domain" description="AMP-binding enzyme C-terminal" evidence="4">
    <location>
        <begin position="450"/>
        <end position="539"/>
    </location>
</feature>
<accession>J3NM09</accession>
<dbReference type="Gene3D" id="3.40.50.12780">
    <property type="entry name" value="N-terminal domain of ligase-like"/>
    <property type="match status" value="1"/>
</dbReference>
<keyword evidence="7" id="KW-1185">Reference proteome</keyword>
<dbReference type="GeneID" id="20342772"/>
<reference evidence="7" key="1">
    <citation type="submission" date="2010-07" db="EMBL/GenBank/DDBJ databases">
        <title>The genome sequence of Gaeumannomyces graminis var. tritici strain R3-111a-1.</title>
        <authorList>
            <consortium name="The Broad Institute Genome Sequencing Platform"/>
            <person name="Ma L.-J."/>
            <person name="Dead R."/>
            <person name="Young S."/>
            <person name="Zeng Q."/>
            <person name="Koehrsen M."/>
            <person name="Alvarado L."/>
            <person name="Berlin A."/>
            <person name="Chapman S.B."/>
            <person name="Chen Z."/>
            <person name="Freedman E."/>
            <person name="Gellesch M."/>
            <person name="Goldberg J."/>
            <person name="Griggs A."/>
            <person name="Gujja S."/>
            <person name="Heilman E.R."/>
            <person name="Heiman D."/>
            <person name="Hepburn T."/>
            <person name="Howarth C."/>
            <person name="Jen D."/>
            <person name="Larson L."/>
            <person name="Mehta T."/>
            <person name="Neiman D."/>
            <person name="Pearson M."/>
            <person name="Roberts A."/>
            <person name="Saif S."/>
            <person name="Shea T."/>
            <person name="Shenoy N."/>
            <person name="Sisk P."/>
            <person name="Stolte C."/>
            <person name="Sykes S."/>
            <person name="Walk T."/>
            <person name="White J."/>
            <person name="Yandava C."/>
            <person name="Haas B."/>
            <person name="Nusbaum C."/>
            <person name="Birren B."/>
        </authorList>
    </citation>
    <scope>NUCLEOTIDE SEQUENCE [LARGE SCALE GENOMIC DNA]</scope>
    <source>
        <strain evidence="7">R3-111a-1</strain>
    </source>
</reference>
<keyword evidence="2" id="KW-0436">Ligase</keyword>
<dbReference type="PANTHER" id="PTHR43201:SF5">
    <property type="entry name" value="MEDIUM-CHAIN ACYL-COA LIGASE ACSF2, MITOCHONDRIAL"/>
    <property type="match status" value="1"/>
</dbReference>
<proteinExistence type="inferred from homology"/>
<dbReference type="OrthoDB" id="6614653at2759"/>
<sequence length="557" mass="58047">MDIPPGFSLDPIRSGAINYPGRTACCDTTTLECWTYADLDGDVSAAAAHLAEEGVRAGDRVAVLAPNSVYLVILQHALMRLGAIFVPLNWRLSLPELAGLLADCSPALLYTHSSHGSGGNAGTSGSILTTETAPPPGRCRHLDWTQTFVDALQNARKSPLEPITPRAVSADAAATILYTSGTSGRPKGVVLTRRNMAATGLNFSALGAVDGASLLLCDAPMFHVIGLVVAVWAPLASGAAFVVSPRFDPAATNDRLASGVTHYFCVPQMADALARAPNFRPEGWTRLRALFTGGAPNPPARVRGWLGRGVLMADGYGTTETGTALGMPPLSPAAVAAKAGSVGRQPPLARVEILDELGSPVGVGEAGEVAVAGPSVSPGYWGGVAEDGRARLLSLDGSGATATALVDGEGGYPWYRTGDVGRRDEDGFVYIMDRRKDVFISGGENVYPAEVEAALATHPKVAEVAVIGVPDARWGEVGRAYIVLAQQEEGQAGNGASQHPDETAASAHLVEHCRSLIGGYKIPKQFRFVHGLPRTGSGKVMKHVLKAEAASETDRGP</sequence>
<dbReference type="InterPro" id="IPR000873">
    <property type="entry name" value="AMP-dep_synth/lig_dom"/>
</dbReference>
<evidence type="ECO:0000259" key="4">
    <source>
        <dbReference type="Pfam" id="PF13193"/>
    </source>
</evidence>
<dbReference type="GO" id="GO:0006631">
    <property type="term" value="P:fatty acid metabolic process"/>
    <property type="evidence" value="ECO:0007669"/>
    <property type="project" value="TreeGrafter"/>
</dbReference>
<dbReference type="InterPro" id="IPR042099">
    <property type="entry name" value="ANL_N_sf"/>
</dbReference>
<reference evidence="5" key="2">
    <citation type="submission" date="2010-07" db="EMBL/GenBank/DDBJ databases">
        <authorList>
            <consortium name="The Broad Institute Genome Sequencing Platform"/>
            <consortium name="Broad Institute Genome Sequencing Center for Infectious Disease"/>
            <person name="Ma L.-J."/>
            <person name="Dead R."/>
            <person name="Young S."/>
            <person name="Zeng Q."/>
            <person name="Koehrsen M."/>
            <person name="Alvarado L."/>
            <person name="Berlin A."/>
            <person name="Chapman S.B."/>
            <person name="Chen Z."/>
            <person name="Freedman E."/>
            <person name="Gellesch M."/>
            <person name="Goldberg J."/>
            <person name="Griggs A."/>
            <person name="Gujja S."/>
            <person name="Heilman E.R."/>
            <person name="Heiman D."/>
            <person name="Hepburn T."/>
            <person name="Howarth C."/>
            <person name="Jen D."/>
            <person name="Larson L."/>
            <person name="Mehta T."/>
            <person name="Neiman D."/>
            <person name="Pearson M."/>
            <person name="Roberts A."/>
            <person name="Saif S."/>
            <person name="Shea T."/>
            <person name="Shenoy N."/>
            <person name="Sisk P."/>
            <person name="Stolte C."/>
            <person name="Sykes S."/>
            <person name="Walk T."/>
            <person name="White J."/>
            <person name="Yandava C."/>
            <person name="Haas B."/>
            <person name="Nusbaum C."/>
            <person name="Birren B."/>
        </authorList>
    </citation>
    <scope>NUCLEOTIDE SEQUENCE</scope>
    <source>
        <strain evidence="5">R3-111a-1</strain>
    </source>
</reference>
<feature type="domain" description="AMP-dependent synthetase/ligase" evidence="3">
    <location>
        <begin position="18"/>
        <end position="381"/>
    </location>
</feature>
<dbReference type="Gene3D" id="3.30.300.30">
    <property type="match status" value="1"/>
</dbReference>
<dbReference type="Pfam" id="PF13193">
    <property type="entry name" value="AMP-binding_C"/>
    <property type="match status" value="1"/>
</dbReference>
<protein>
    <submittedName>
        <fullName evidence="5">Acyl-CoA synthetase</fullName>
    </submittedName>
</protein>
<dbReference type="InterPro" id="IPR045851">
    <property type="entry name" value="AMP-bd_C_sf"/>
</dbReference>
<dbReference type="GO" id="GO:0031956">
    <property type="term" value="F:medium-chain fatty acid-CoA ligase activity"/>
    <property type="evidence" value="ECO:0007669"/>
    <property type="project" value="TreeGrafter"/>
</dbReference>
<dbReference type="Pfam" id="PF00501">
    <property type="entry name" value="AMP-binding"/>
    <property type="match status" value="1"/>
</dbReference>
<name>J3NM09_GAET3</name>
<dbReference type="InterPro" id="IPR025110">
    <property type="entry name" value="AMP-bd_C"/>
</dbReference>
<dbReference type="PROSITE" id="PS00455">
    <property type="entry name" value="AMP_BINDING"/>
    <property type="match status" value="1"/>
</dbReference>
<dbReference type="PANTHER" id="PTHR43201">
    <property type="entry name" value="ACYL-COA SYNTHETASE"/>
    <property type="match status" value="1"/>
</dbReference>
<dbReference type="STRING" id="644352.J3NM09"/>
<evidence type="ECO:0000256" key="2">
    <source>
        <dbReference type="ARBA" id="ARBA00022598"/>
    </source>
</evidence>
<gene>
    <name evidence="6" type="primary">20342772</name>
    <name evidence="5" type="ORF">GGTG_02314</name>
</gene>
<evidence type="ECO:0000256" key="1">
    <source>
        <dbReference type="ARBA" id="ARBA00006432"/>
    </source>
</evidence>